<evidence type="ECO:0000256" key="11">
    <source>
        <dbReference type="ARBA" id="ARBA00023140"/>
    </source>
</evidence>
<comment type="pathway">
    <text evidence="4">Lipid metabolism; peroxisomal fatty acid beta-oxidation.</text>
</comment>
<evidence type="ECO:0000259" key="16">
    <source>
        <dbReference type="Pfam" id="PF14749"/>
    </source>
</evidence>
<dbReference type="Gene3D" id="1.20.140.10">
    <property type="entry name" value="Butyryl-CoA Dehydrogenase, subunit A, domain 3"/>
    <property type="match status" value="2"/>
</dbReference>
<dbReference type="InterPro" id="IPR036250">
    <property type="entry name" value="AcylCo_DH-like_C"/>
</dbReference>
<keyword evidence="8" id="KW-0276">Fatty acid metabolism</keyword>
<evidence type="ECO:0000256" key="9">
    <source>
        <dbReference type="ARBA" id="ARBA00023002"/>
    </source>
</evidence>
<dbReference type="Gene3D" id="1.10.540.10">
    <property type="entry name" value="Acyl-CoA dehydrogenase/oxidase, N-terminal domain"/>
    <property type="match status" value="1"/>
</dbReference>
<evidence type="ECO:0000256" key="13">
    <source>
        <dbReference type="PIRSR" id="PIRSR000168-1"/>
    </source>
</evidence>
<dbReference type="GO" id="GO:0055088">
    <property type="term" value="P:lipid homeostasis"/>
    <property type="evidence" value="ECO:0007669"/>
    <property type="project" value="TreeGrafter"/>
</dbReference>
<dbReference type="PANTHER" id="PTHR10909">
    <property type="entry name" value="ELECTRON TRANSPORT OXIDOREDUCTASE"/>
    <property type="match status" value="1"/>
</dbReference>
<name>A0A0C3SA07_PHLG1</name>
<feature type="domain" description="Acyl-CoA oxidase C-alpha1" evidence="17">
    <location>
        <begin position="285"/>
        <end position="445"/>
    </location>
</feature>
<comment type="catalytic activity">
    <reaction evidence="1">
        <text>a 2,3-saturated acyl-CoA + O2 = a (2E)-enoyl-CoA + H2O2</text>
        <dbReference type="Rhea" id="RHEA:38959"/>
        <dbReference type="ChEBI" id="CHEBI:15379"/>
        <dbReference type="ChEBI" id="CHEBI:16240"/>
        <dbReference type="ChEBI" id="CHEBI:58856"/>
        <dbReference type="ChEBI" id="CHEBI:65111"/>
        <dbReference type="EC" id="1.3.3.6"/>
    </reaction>
</comment>
<evidence type="ECO:0000256" key="14">
    <source>
        <dbReference type="PIRSR" id="PIRSR000168-2"/>
    </source>
</evidence>
<dbReference type="GO" id="GO:0005504">
    <property type="term" value="F:fatty acid binding"/>
    <property type="evidence" value="ECO:0007669"/>
    <property type="project" value="TreeGrafter"/>
</dbReference>
<gene>
    <name evidence="18" type="ORF">PHLGIDRAFT_30390</name>
</gene>
<dbReference type="GO" id="GO:0005777">
    <property type="term" value="C:peroxisome"/>
    <property type="evidence" value="ECO:0007669"/>
    <property type="project" value="UniProtKB-SubCell"/>
</dbReference>
<comment type="similarity">
    <text evidence="5 12">Belongs to the acyl-CoA oxidase family.</text>
</comment>
<dbReference type="InterPro" id="IPR046373">
    <property type="entry name" value="Acyl-CoA_Oxase/DH_mid-dom_sf"/>
</dbReference>
<feature type="active site" description="Proton acceptor" evidence="13">
    <location>
        <position position="431"/>
    </location>
</feature>
<keyword evidence="6 12" id="KW-0285">Flavoprotein</keyword>
<evidence type="ECO:0000256" key="5">
    <source>
        <dbReference type="ARBA" id="ARBA00006288"/>
    </source>
</evidence>
<keyword evidence="9" id="KW-0560">Oxidoreductase</keyword>
<sequence>MKTSNTPEKQARLDMQQARDLSQVDVAATRDFIHGGQDRWKEYASIVSVLSKDPVFDTRDRVHLVRSERYAQALKMARRIHELQDEHGWTNAQVSKAIEVTGESSSYTLHFIAFEPVMRAQASEDLLAEYDGLIEHRGIIGCYLQTELGHGSNVNALETTATYVKETGEFEINSPTFTSRKWWIGAAGKLATHGVIQAKLILPDGRDMGPHLFLIQLRSMEDHRTLPGITLGDIGPKALGAWGTTDNGFAIFDNVRIPARFMLSKFAQVTPDGHYTRPPHAKISYGGMVYIRSTLVTSIGWWIARASTIAIRYCTVRRQGNKSSSGLEHQIINYPAVYNRLLPILSRAYVFLLLGRNLNEAFATMSNNLSKGDTTMLAEMHATTSGLKVLASTAVTQDLETARRCLGGHGFSEFAGIGRMYALSLPMATYEGDNYVLDLQVVRAAVKAFKRYASAAKPDPATLSPSSRYLRLLYSTSRDDVASGEWADPHRSVNLLELRALHMVRDYVKNETDPDASAAQRVSRAVTEAFVAAQAATFIQDLPSHLPGKEVYVVKDLLTLYLLATVERGLVDLLTFNLLSPRNEDAPRELRKTIQHIELKLLPQAIGLTDAFGFTDWELNSALGVYDGSAYEALWERAQTEPLNCTDVVTGYQEYIKPVLERGRRLAVRGGAKL</sequence>
<comment type="cofactor">
    <cofactor evidence="2">
        <name>FAD</name>
        <dbReference type="ChEBI" id="CHEBI:57692"/>
    </cofactor>
</comment>
<evidence type="ECO:0000256" key="12">
    <source>
        <dbReference type="PIRNR" id="PIRNR000168"/>
    </source>
</evidence>
<dbReference type="Gene3D" id="2.40.110.10">
    <property type="entry name" value="Butyryl-CoA Dehydrogenase, subunit A, domain 2"/>
    <property type="match status" value="1"/>
</dbReference>
<dbReference type="STRING" id="745531.A0A0C3SA07"/>
<dbReference type="FunFam" id="2.40.110.10:FF:000003">
    <property type="entry name" value="Acyl-coenzyme A oxidase"/>
    <property type="match status" value="1"/>
</dbReference>
<evidence type="ECO:0000256" key="4">
    <source>
        <dbReference type="ARBA" id="ARBA00004846"/>
    </source>
</evidence>
<organism evidence="18 19">
    <name type="scientific">Phlebiopsis gigantea (strain 11061_1 CR5-6)</name>
    <name type="common">White-rot fungus</name>
    <name type="synonym">Peniophora gigantea</name>
    <dbReference type="NCBI Taxonomy" id="745531"/>
    <lineage>
        <taxon>Eukaryota</taxon>
        <taxon>Fungi</taxon>
        <taxon>Dikarya</taxon>
        <taxon>Basidiomycota</taxon>
        <taxon>Agaricomycotina</taxon>
        <taxon>Agaricomycetes</taxon>
        <taxon>Polyporales</taxon>
        <taxon>Phanerochaetaceae</taxon>
        <taxon>Phlebiopsis</taxon>
    </lineage>
</organism>
<evidence type="ECO:0000259" key="17">
    <source>
        <dbReference type="Pfam" id="PF22924"/>
    </source>
</evidence>
<proteinExistence type="inferred from homology"/>
<dbReference type="OrthoDB" id="538336at2759"/>
<dbReference type="FunFam" id="1.20.140.10:FF:000015">
    <property type="entry name" value="Acyl-coenzyme A oxidase"/>
    <property type="match status" value="1"/>
</dbReference>
<keyword evidence="11" id="KW-0576">Peroxisome</keyword>
<accession>A0A0C3SA07</accession>
<dbReference type="InterPro" id="IPR037069">
    <property type="entry name" value="AcylCoA_DH/ox_N_sf"/>
</dbReference>
<dbReference type="UniPathway" id="UPA00661"/>
<dbReference type="GO" id="GO:0071949">
    <property type="term" value="F:FAD binding"/>
    <property type="evidence" value="ECO:0007669"/>
    <property type="project" value="InterPro"/>
</dbReference>
<protein>
    <recommendedName>
        <fullName evidence="12">Acyl-coenzyme A oxidase</fullName>
    </recommendedName>
</protein>
<keyword evidence="19" id="KW-1185">Reference proteome</keyword>
<keyword evidence="10" id="KW-0443">Lipid metabolism</keyword>
<evidence type="ECO:0000313" key="19">
    <source>
        <dbReference type="Proteomes" id="UP000053257"/>
    </source>
</evidence>
<dbReference type="SUPFAM" id="SSF56645">
    <property type="entry name" value="Acyl-CoA dehydrogenase NM domain-like"/>
    <property type="match status" value="1"/>
</dbReference>
<evidence type="ECO:0000256" key="3">
    <source>
        <dbReference type="ARBA" id="ARBA00004275"/>
    </source>
</evidence>
<dbReference type="SUPFAM" id="SSF47203">
    <property type="entry name" value="Acyl-CoA dehydrogenase C-terminal domain-like"/>
    <property type="match status" value="2"/>
</dbReference>
<dbReference type="InterPro" id="IPR012258">
    <property type="entry name" value="Acyl-CoA_oxidase"/>
</dbReference>
<feature type="domain" description="Acyl-coenzyme A oxidase N-terminal" evidence="16">
    <location>
        <begin position="31"/>
        <end position="140"/>
    </location>
</feature>
<evidence type="ECO:0000256" key="1">
    <source>
        <dbReference type="ARBA" id="ARBA00001201"/>
    </source>
</evidence>
<evidence type="ECO:0000256" key="2">
    <source>
        <dbReference type="ARBA" id="ARBA00001974"/>
    </source>
</evidence>
<dbReference type="Pfam" id="PF22924">
    <property type="entry name" value="ACOX_C_alpha1"/>
    <property type="match status" value="1"/>
</dbReference>
<evidence type="ECO:0000256" key="7">
    <source>
        <dbReference type="ARBA" id="ARBA00022827"/>
    </source>
</evidence>
<dbReference type="Pfam" id="PF01756">
    <property type="entry name" value="ACOX"/>
    <property type="match status" value="1"/>
</dbReference>
<evidence type="ECO:0000256" key="8">
    <source>
        <dbReference type="ARBA" id="ARBA00022832"/>
    </source>
</evidence>
<dbReference type="InterPro" id="IPR002655">
    <property type="entry name" value="Acyl-CoA_oxidase_C"/>
</dbReference>
<feature type="binding site" evidence="14">
    <location>
        <position position="185"/>
    </location>
    <ligand>
        <name>FAD</name>
        <dbReference type="ChEBI" id="CHEBI:57692"/>
    </ligand>
</feature>
<feature type="domain" description="Acyl-CoA oxidase C-terminal" evidence="15">
    <location>
        <begin position="517"/>
        <end position="660"/>
    </location>
</feature>
<evidence type="ECO:0000256" key="6">
    <source>
        <dbReference type="ARBA" id="ARBA00022630"/>
    </source>
</evidence>
<dbReference type="Pfam" id="PF14749">
    <property type="entry name" value="Acyl-CoA_ox_N"/>
    <property type="match status" value="1"/>
</dbReference>
<dbReference type="AlphaFoldDB" id="A0A0C3SA07"/>
<dbReference type="EMBL" id="KN840513">
    <property type="protein sequence ID" value="KIP06650.1"/>
    <property type="molecule type" value="Genomic_DNA"/>
</dbReference>
<dbReference type="GO" id="GO:0003997">
    <property type="term" value="F:acyl-CoA oxidase activity"/>
    <property type="evidence" value="ECO:0007669"/>
    <property type="project" value="UniProtKB-EC"/>
</dbReference>
<evidence type="ECO:0000259" key="15">
    <source>
        <dbReference type="Pfam" id="PF01756"/>
    </source>
</evidence>
<dbReference type="PANTHER" id="PTHR10909:SF250">
    <property type="entry name" value="PEROXISOMAL ACYL-COENZYME A OXIDASE 1"/>
    <property type="match status" value="1"/>
</dbReference>
<dbReference type="HOGENOM" id="CLU_014629_4_2_1"/>
<comment type="subcellular location">
    <subcellularLocation>
        <location evidence="3">Peroxisome</location>
    </subcellularLocation>
</comment>
<dbReference type="Proteomes" id="UP000053257">
    <property type="component" value="Unassembled WGS sequence"/>
</dbReference>
<evidence type="ECO:0000256" key="10">
    <source>
        <dbReference type="ARBA" id="ARBA00023098"/>
    </source>
</evidence>
<reference evidence="18 19" key="1">
    <citation type="journal article" date="2014" name="PLoS Genet.">
        <title>Analysis of the Phlebiopsis gigantea genome, transcriptome and secretome provides insight into its pioneer colonization strategies of wood.</title>
        <authorList>
            <person name="Hori C."/>
            <person name="Ishida T."/>
            <person name="Igarashi K."/>
            <person name="Samejima M."/>
            <person name="Suzuki H."/>
            <person name="Master E."/>
            <person name="Ferreira P."/>
            <person name="Ruiz-Duenas F.J."/>
            <person name="Held B."/>
            <person name="Canessa P."/>
            <person name="Larrondo L.F."/>
            <person name="Schmoll M."/>
            <person name="Druzhinina I.S."/>
            <person name="Kubicek C.P."/>
            <person name="Gaskell J.A."/>
            <person name="Kersten P."/>
            <person name="St John F."/>
            <person name="Glasner J."/>
            <person name="Sabat G."/>
            <person name="Splinter BonDurant S."/>
            <person name="Syed K."/>
            <person name="Yadav J."/>
            <person name="Mgbeahuruike A.C."/>
            <person name="Kovalchuk A."/>
            <person name="Asiegbu F.O."/>
            <person name="Lackner G."/>
            <person name="Hoffmeister D."/>
            <person name="Rencoret J."/>
            <person name="Gutierrez A."/>
            <person name="Sun H."/>
            <person name="Lindquist E."/>
            <person name="Barry K."/>
            <person name="Riley R."/>
            <person name="Grigoriev I.V."/>
            <person name="Henrissat B."/>
            <person name="Kues U."/>
            <person name="Berka R.M."/>
            <person name="Martinez A.T."/>
            <person name="Covert S.F."/>
            <person name="Blanchette R.A."/>
            <person name="Cullen D."/>
        </authorList>
    </citation>
    <scope>NUCLEOTIDE SEQUENCE [LARGE SCALE GENOMIC DNA]</scope>
    <source>
        <strain evidence="18 19">11061_1 CR5-6</strain>
    </source>
</reference>
<dbReference type="InterPro" id="IPR009100">
    <property type="entry name" value="AcylCoA_DH/oxidase_NM_dom_sf"/>
</dbReference>
<evidence type="ECO:0000313" key="18">
    <source>
        <dbReference type="EMBL" id="KIP06650.1"/>
    </source>
</evidence>
<dbReference type="InterPro" id="IPR055060">
    <property type="entry name" value="ACOX_C_alpha1"/>
</dbReference>
<keyword evidence="7 12" id="KW-0274">FAD</keyword>
<dbReference type="GO" id="GO:0033540">
    <property type="term" value="P:fatty acid beta-oxidation using acyl-CoA oxidase"/>
    <property type="evidence" value="ECO:0007669"/>
    <property type="project" value="UniProtKB-UniPathway"/>
</dbReference>
<dbReference type="InterPro" id="IPR029320">
    <property type="entry name" value="Acyl-CoA_ox_N"/>
</dbReference>
<dbReference type="PIRSF" id="PIRSF000168">
    <property type="entry name" value="Acyl-CoA_oxidase"/>
    <property type="match status" value="1"/>
</dbReference>
<feature type="binding site" evidence="14">
    <location>
        <position position="146"/>
    </location>
    <ligand>
        <name>FAD</name>
        <dbReference type="ChEBI" id="CHEBI:57692"/>
    </ligand>
</feature>